<keyword evidence="2" id="KW-1185">Reference proteome</keyword>
<reference evidence="1 2" key="1">
    <citation type="submission" date="2018-05" db="EMBL/GenBank/DDBJ databases">
        <title>Complete genome sequence of Arcticibacterium luteifluviistationis SM1504T, a cytophagaceae bacterium isolated from Arctic surface seawater.</title>
        <authorList>
            <person name="Li Y."/>
            <person name="Qin Q.-L."/>
        </authorList>
    </citation>
    <scope>NUCLEOTIDE SEQUENCE [LARGE SCALE GENOMIC DNA]</scope>
    <source>
        <strain evidence="1 2">SM1504</strain>
    </source>
</reference>
<sequence>MLSIMLVGTVSQSAFAQDNSTDNHDVGLTIPEVALLDLEKTGGDLDITLTFTAPNEAGEKLDFSTASTTDEVWLNYSSIVGVSGVSVTSRKVTVKASPSISTFPADLKVIAAADASNGDGTIGTPTAAVTLTDSDQDLITGIGSAYTGTGPGNGHKLTYTVAAKTGGDYADLRYGTEKVTVTYTLSDDTVAL</sequence>
<dbReference type="OrthoDB" id="1120212at2"/>
<gene>
    <name evidence="1" type="ORF">DJ013_04075</name>
</gene>
<dbReference type="AlphaFoldDB" id="A0A2Z4GHI1"/>
<dbReference type="KEGG" id="als:DJ013_04075"/>
<evidence type="ECO:0000313" key="2">
    <source>
        <dbReference type="Proteomes" id="UP000249873"/>
    </source>
</evidence>
<dbReference type="EMBL" id="CP029480">
    <property type="protein sequence ID" value="AWW00790.1"/>
    <property type="molecule type" value="Genomic_DNA"/>
</dbReference>
<proteinExistence type="predicted"/>
<evidence type="ECO:0000313" key="1">
    <source>
        <dbReference type="EMBL" id="AWW00790.1"/>
    </source>
</evidence>
<dbReference type="Proteomes" id="UP000249873">
    <property type="component" value="Chromosome"/>
</dbReference>
<name>A0A2Z4GHI1_9BACT</name>
<accession>A0A2Z4GHI1</accession>
<organism evidence="1 2">
    <name type="scientific">Arcticibacterium luteifluviistationis</name>
    <dbReference type="NCBI Taxonomy" id="1784714"/>
    <lineage>
        <taxon>Bacteria</taxon>
        <taxon>Pseudomonadati</taxon>
        <taxon>Bacteroidota</taxon>
        <taxon>Cytophagia</taxon>
        <taxon>Cytophagales</taxon>
        <taxon>Leadbetterellaceae</taxon>
        <taxon>Arcticibacterium</taxon>
    </lineage>
</organism>
<protein>
    <submittedName>
        <fullName evidence="1">Uncharacterized protein</fullName>
    </submittedName>
</protein>